<accession>A0A1N7HNA1</accession>
<dbReference type="EC" id="2.7.13.3" evidence="2"/>
<dbReference type="Pfam" id="PF07536">
    <property type="entry name" value="HWE_HK"/>
    <property type="match status" value="1"/>
</dbReference>
<dbReference type="GO" id="GO:0005524">
    <property type="term" value="F:ATP binding"/>
    <property type="evidence" value="ECO:0007669"/>
    <property type="project" value="UniProtKB-KW"/>
</dbReference>
<evidence type="ECO:0000256" key="3">
    <source>
        <dbReference type="ARBA" id="ARBA00022553"/>
    </source>
</evidence>
<evidence type="ECO:0000256" key="6">
    <source>
        <dbReference type="ARBA" id="ARBA00022777"/>
    </source>
</evidence>
<evidence type="ECO:0000256" key="1">
    <source>
        <dbReference type="ARBA" id="ARBA00000085"/>
    </source>
</evidence>
<evidence type="ECO:0000256" key="2">
    <source>
        <dbReference type="ARBA" id="ARBA00012438"/>
    </source>
</evidence>
<keyword evidence="10" id="KW-1185">Reference proteome</keyword>
<dbReference type="AlphaFoldDB" id="A0A1N7HNA1"/>
<proteinExistence type="predicted"/>
<feature type="domain" description="Signal transduction histidine kinase HWE region" evidence="8">
    <location>
        <begin position="164"/>
        <end position="189"/>
    </location>
</feature>
<dbReference type="OrthoDB" id="9816309at2"/>
<keyword evidence="4" id="KW-0808">Transferase</keyword>
<evidence type="ECO:0000256" key="7">
    <source>
        <dbReference type="ARBA" id="ARBA00022840"/>
    </source>
</evidence>
<evidence type="ECO:0000256" key="5">
    <source>
        <dbReference type="ARBA" id="ARBA00022741"/>
    </source>
</evidence>
<evidence type="ECO:0000313" key="9">
    <source>
        <dbReference type="EMBL" id="SIS26188.1"/>
    </source>
</evidence>
<dbReference type="InterPro" id="IPR011102">
    <property type="entry name" value="Sig_transdc_His_kinase_HWE"/>
</dbReference>
<reference evidence="9 10" key="1">
    <citation type="submission" date="2017-01" db="EMBL/GenBank/DDBJ databases">
        <authorList>
            <person name="Mah S.A."/>
            <person name="Swanson W.J."/>
            <person name="Moy G.W."/>
            <person name="Vacquier V.D."/>
        </authorList>
    </citation>
    <scope>NUCLEOTIDE SEQUENCE [LARGE SCALE GENOMIC DNA]</scope>
    <source>
        <strain evidence="9 10">DSM 29590</strain>
    </source>
</reference>
<keyword evidence="5" id="KW-0547">Nucleotide-binding</keyword>
<keyword evidence="3" id="KW-0597">Phosphoprotein</keyword>
<organism evidence="9 10">
    <name type="scientific">Roseovarius nanhaiticus</name>
    <dbReference type="NCBI Taxonomy" id="573024"/>
    <lineage>
        <taxon>Bacteria</taxon>
        <taxon>Pseudomonadati</taxon>
        <taxon>Pseudomonadota</taxon>
        <taxon>Alphaproteobacteria</taxon>
        <taxon>Rhodobacterales</taxon>
        <taxon>Roseobacteraceae</taxon>
        <taxon>Roseovarius</taxon>
    </lineage>
</organism>
<keyword evidence="6 9" id="KW-0418">Kinase</keyword>
<sequence length="192" mass="21545">MRHWIVDYFPVTSDGEVFALGTCVREVTEEYALSRDLAQSEARLRTAATQSPIHFVQIDEHASIVWAQGGLPGLPTPDDTLRALNEGMPRDVSEAIEAQIVANREDDLPKVFDIRLTVDGEDLCYQVNLDRFRQVPAEDDYILVFTDVTERRALEDRQHVLLSELQHRVKNTLATVSAIARFLVAGADTPEA</sequence>
<protein>
    <recommendedName>
        <fullName evidence="2">histidine kinase</fullName>
        <ecNumber evidence="2">2.7.13.3</ecNumber>
    </recommendedName>
</protein>
<evidence type="ECO:0000313" key="10">
    <source>
        <dbReference type="Proteomes" id="UP000186019"/>
    </source>
</evidence>
<dbReference type="EMBL" id="FTNV01000006">
    <property type="protein sequence ID" value="SIS26188.1"/>
    <property type="molecule type" value="Genomic_DNA"/>
</dbReference>
<evidence type="ECO:0000259" key="8">
    <source>
        <dbReference type="Pfam" id="PF07536"/>
    </source>
</evidence>
<dbReference type="GO" id="GO:0004673">
    <property type="term" value="F:protein histidine kinase activity"/>
    <property type="evidence" value="ECO:0007669"/>
    <property type="project" value="UniProtKB-EC"/>
</dbReference>
<evidence type="ECO:0000256" key="4">
    <source>
        <dbReference type="ARBA" id="ARBA00022679"/>
    </source>
</evidence>
<gene>
    <name evidence="9" type="ORF">SAMN05421666_3471</name>
</gene>
<dbReference type="Proteomes" id="UP000186019">
    <property type="component" value="Unassembled WGS sequence"/>
</dbReference>
<name>A0A1N7HNA1_9RHOB</name>
<keyword evidence="7" id="KW-0067">ATP-binding</keyword>
<comment type="catalytic activity">
    <reaction evidence="1">
        <text>ATP + protein L-histidine = ADP + protein N-phospho-L-histidine.</text>
        <dbReference type="EC" id="2.7.13.3"/>
    </reaction>
</comment>